<evidence type="ECO:0000256" key="2">
    <source>
        <dbReference type="SAM" id="SignalP"/>
    </source>
</evidence>
<feature type="signal peptide" evidence="2">
    <location>
        <begin position="1"/>
        <end position="20"/>
    </location>
</feature>
<reference evidence="3 4" key="1">
    <citation type="journal article" date="2021" name="MBio">
        <title>A New Model Trypanosomatid, Novymonas esmeraldas: Genomic Perception of Its 'Candidatus Pandoraea novymonadis' Endosymbiont.</title>
        <authorList>
            <person name="Zakharova A."/>
            <person name="Saura A."/>
            <person name="Butenko A."/>
            <person name="Podesvova L."/>
            <person name="Warmusova S."/>
            <person name="Kostygov A.Y."/>
            <person name="Nenarokova A."/>
            <person name="Lukes J."/>
            <person name="Opperdoes F.R."/>
            <person name="Yurchenko V."/>
        </authorList>
    </citation>
    <scope>NUCLEOTIDE SEQUENCE [LARGE SCALE GENOMIC DNA]</scope>
    <source>
        <strain evidence="3 4">E262AT.01</strain>
    </source>
</reference>
<keyword evidence="2" id="KW-0732">Signal</keyword>
<keyword evidence="1" id="KW-1133">Transmembrane helix</keyword>
<evidence type="ECO:0000256" key="1">
    <source>
        <dbReference type="SAM" id="Phobius"/>
    </source>
</evidence>
<keyword evidence="1" id="KW-0812">Transmembrane</keyword>
<feature type="transmembrane region" description="Helical" evidence="1">
    <location>
        <begin position="30"/>
        <end position="48"/>
    </location>
</feature>
<evidence type="ECO:0000313" key="3">
    <source>
        <dbReference type="EMBL" id="KAK7201911.1"/>
    </source>
</evidence>
<comment type="caution">
    <text evidence="3">The sequence shown here is derived from an EMBL/GenBank/DDBJ whole genome shotgun (WGS) entry which is preliminary data.</text>
</comment>
<dbReference type="Proteomes" id="UP001430356">
    <property type="component" value="Unassembled WGS sequence"/>
</dbReference>
<dbReference type="EMBL" id="JAECZO010000022">
    <property type="protein sequence ID" value="KAK7201911.1"/>
    <property type="molecule type" value="Genomic_DNA"/>
</dbReference>
<feature type="chain" id="PRO_5043328908" evidence="2">
    <location>
        <begin position="21"/>
        <end position="78"/>
    </location>
</feature>
<gene>
    <name evidence="3" type="ORF">NESM_000258700</name>
</gene>
<dbReference type="AlphaFoldDB" id="A0AAW0FA85"/>
<accession>A0AAW0FA85</accession>
<keyword evidence="4" id="KW-1185">Reference proteome</keyword>
<keyword evidence="1" id="KW-0472">Membrane</keyword>
<protein>
    <submittedName>
        <fullName evidence="3">Uncharacterized protein</fullName>
    </submittedName>
</protein>
<evidence type="ECO:0000313" key="4">
    <source>
        <dbReference type="Proteomes" id="UP001430356"/>
    </source>
</evidence>
<name>A0AAW0FA85_9TRYP</name>
<organism evidence="3 4">
    <name type="scientific">Novymonas esmeraldas</name>
    <dbReference type="NCBI Taxonomy" id="1808958"/>
    <lineage>
        <taxon>Eukaryota</taxon>
        <taxon>Discoba</taxon>
        <taxon>Euglenozoa</taxon>
        <taxon>Kinetoplastea</taxon>
        <taxon>Metakinetoplastina</taxon>
        <taxon>Trypanosomatida</taxon>
        <taxon>Trypanosomatidae</taxon>
        <taxon>Novymonas</taxon>
    </lineage>
</organism>
<sequence>MSATQLLVVAVAACLSLVSASKDEFPLVWICLGLTVAGAIVALLIAYMGPEELRLPGSVALTAVESAPGQNKKYQEQV</sequence>
<proteinExistence type="predicted"/>